<feature type="compositionally biased region" description="Polar residues" evidence="2">
    <location>
        <begin position="273"/>
        <end position="292"/>
    </location>
</feature>
<gene>
    <name evidence="5" type="ORF">AB675_9822</name>
</gene>
<feature type="compositionally biased region" description="Polar residues" evidence="2">
    <location>
        <begin position="438"/>
        <end position="453"/>
    </location>
</feature>
<dbReference type="Gene3D" id="1.20.900.10">
    <property type="entry name" value="Dbl homology (DH) domain"/>
    <property type="match status" value="1"/>
</dbReference>
<sequence length="1702" mass="186896">MSNYQNGQQYYGSHSHPAHGNEPYQDQYDPQRAHAERTRTSSYGGGEPQSYGSYGRHPPSDGYVPYGAAGGASGYDSRQPSSIDTSLPYRQPLQTPALSGYQHNPPPSSQSSYSTYNPAQYQHQQSQHASYNPQSYGSPPSATQSNSYQPYVPAAYSDSSVQRNPSVYNSNAYSAYNQTPQTAFPSAQAPPPPPPQHSASYGSYHHESQYTSQYPMSSSVPTRQSTYGPLASPPAPAPPPHETQPIARAYSHASSSYQERSSYGNLDAPDIGRSSSYASRISNQSSYSVSPQPSIPTPPSRHHSDRSPQRHNTIGRHPQGSTLPGVPSESESDNDYFVPRPPAHTSGPNAGLDDLMTQLDNEISGPTRPRATTSGSPQPYLSPDEAPTHLNGIASGGNAYINYGAFSDDSDAEAAAGLAAMQALDEQERQEDARRRSGSATLFPTSTSQETPGSQQYQDISSDSDYVGYDLSAAGGGYAPGPTYGEESHYAAAAAIPNDYIHQQSLDTTRMNSVRSSGLSSEGRASNASAADLPPIDTQPHSWNVARVDTGGTGGLTEPSPHPRRLSYEDGDEAGLYDWEEGKTPPGQSPSREMPDLFFHPGMSAQRPLPPPPPPQLDTTRIPNLMPAGTYTNAQRYSQYTDNRSSYPAATPDTYGTNLLSPQNVPRSSSLTSNRNAPSVPQPIRSKTDADRAKALKQQALSGRPMSDVYDMSTSDAGMALDLPALPRKKFNPNKITTEQFKKCSEPWALSSISNWLRDLAEEETDLREQTVVDAIVALFSQKVPTMNTTEAEVLGERVVKDMLSAQALVREEEWVKFGSGTVSGVIFQLTGLGCYSSKLHVYESKGRCYSNHCQRTLKVIDTGDLVAGSQQDWVTYYKLDAKSIEGRPKKEIELQNILHEVVTTEEGYIASLDVKEFGKDVFGLVDKVKKVNKDFLLGRLKYRQNEQGPWIKGISDIFREWIRKARATYVEYATNYPRADFLFRRELERNVQFRAYVDKAREDRRSLRLGWDNFLKAPITRLQRYTLLLQTVEKNMVEASDEKTNLQFALDEIKAATHECDAKFSEMQKKMQMHEYGVKLRLRPGMEREVELNLDHLGREILIQGELLRAGGKGFAWVETHAILFDHYLVLAKHVRGVGRSDYFDVSKLPIPMDLLVLESVNDAAVMKSSTKLATVTTASRNQPVADARLNRTTSTNSGGSGGLQHTNTSTSMGSAATGPSMVSVTALGESGNKEDKIMYPFKAIMTAKERHAEQLHAQRSEPFKLRVLADTAFGYEGFGGPSKRLFLRNTPLHRAIKESEKKYAGQGRPAPVCRAQVNCATVFNQPYGRLMCAIGTDYGIYISEYGSARGWTKAIAMNRVTQIAVLEEFNLFVLIADKVLIAYHLDKVCPPTGATGQPQNDATGRTAPQKLSGSKDVGFFVTGRMKDRTLVFYKKKDTPSSHFKVLEPVLQKSTTSRSRFLPSSTRRGQTEFFREYDEFYIPAECYGLNLFSSSLAVSTARGVEVLNLDKKQTWTVPNLRSEQPDTQAHLSSIASRIKDLRPLGMFRLSESEFLVVFEECAVYVNKHGDVSRGVVMEFVGKANSACLYAQQYLILVDEDFVEIRDAQNGRLKQIISGKGVRMLDDGSGGGQQGGNQSGANGSAGGQQQPAQLGGGANGLRLQGYGKVRGTVKVAMQHPEEPRTVVVVELELLEGDGEDGV</sequence>
<evidence type="ECO:0000313" key="6">
    <source>
        <dbReference type="Proteomes" id="UP000038010"/>
    </source>
</evidence>
<feature type="compositionally biased region" description="Polar residues" evidence="2">
    <location>
        <begin position="508"/>
        <end position="529"/>
    </location>
</feature>
<accession>A0A0N1H779</accession>
<feature type="domain" description="CNH" evidence="4">
    <location>
        <begin position="1316"/>
        <end position="1632"/>
    </location>
</feature>
<feature type="compositionally biased region" description="Polar residues" evidence="2">
    <location>
        <begin position="370"/>
        <end position="379"/>
    </location>
</feature>
<dbReference type="OrthoDB" id="660555at2759"/>
<evidence type="ECO:0000259" key="3">
    <source>
        <dbReference type="PROSITE" id="PS50010"/>
    </source>
</evidence>
<protein>
    <submittedName>
        <fullName evidence="5">Rho1 guanine nucleotide exchange factor 3</fullName>
    </submittedName>
</protein>
<feature type="region of interest" description="Disordered" evidence="2">
    <location>
        <begin position="643"/>
        <end position="708"/>
    </location>
</feature>
<dbReference type="InterPro" id="IPR057283">
    <property type="entry name" value="RGF3_WH"/>
</dbReference>
<keyword evidence="6" id="KW-1185">Reference proteome</keyword>
<dbReference type="GeneID" id="28742271"/>
<feature type="compositionally biased region" description="Polar residues" evidence="2">
    <location>
        <begin position="209"/>
        <end position="227"/>
    </location>
</feature>
<feature type="region of interest" description="Disordered" evidence="2">
    <location>
        <begin position="1"/>
        <end position="390"/>
    </location>
</feature>
<feature type="compositionally biased region" description="Acidic residues" evidence="2">
    <location>
        <begin position="569"/>
        <end position="579"/>
    </location>
</feature>
<dbReference type="PROSITE" id="PS50010">
    <property type="entry name" value="DH_2"/>
    <property type="match status" value="1"/>
</dbReference>
<feature type="compositionally biased region" description="Polar residues" evidence="2">
    <location>
        <begin position="76"/>
        <end position="85"/>
    </location>
</feature>
<dbReference type="PANTHER" id="PTHR46572">
    <property type="entry name" value="RHO1 GDP-GTP EXCHANGE PROTEIN 1-RELATED"/>
    <property type="match status" value="1"/>
</dbReference>
<dbReference type="Gene3D" id="2.30.29.30">
    <property type="entry name" value="Pleckstrin-homology domain (PH domain)/Phosphotyrosine-binding domain (PTB)"/>
    <property type="match status" value="1"/>
</dbReference>
<dbReference type="PROSITE" id="PS50219">
    <property type="entry name" value="CNH"/>
    <property type="match status" value="1"/>
</dbReference>
<proteinExistence type="predicted"/>
<dbReference type="SMART" id="SM00325">
    <property type="entry name" value="RhoGEF"/>
    <property type="match status" value="1"/>
</dbReference>
<feature type="compositionally biased region" description="Gly residues" evidence="2">
    <location>
        <begin position="1628"/>
        <end position="1646"/>
    </location>
</feature>
<feature type="compositionally biased region" description="Polar residues" evidence="2">
    <location>
        <begin position="157"/>
        <end position="177"/>
    </location>
</feature>
<dbReference type="SMART" id="SM00036">
    <property type="entry name" value="CNH"/>
    <property type="match status" value="1"/>
</dbReference>
<dbReference type="RefSeq" id="XP_018002213.1">
    <property type="nucleotide sequence ID" value="XM_018150391.1"/>
</dbReference>
<dbReference type="Pfam" id="PF23582">
    <property type="entry name" value="WHD_RGF3"/>
    <property type="match status" value="1"/>
</dbReference>
<dbReference type="PANTHER" id="PTHR46572:SF1">
    <property type="entry name" value="RHO1 GUANINE NUCLEOTIDE EXCHANGE FACTOR TUS1"/>
    <property type="match status" value="1"/>
</dbReference>
<feature type="compositionally biased region" description="Polar residues" evidence="2">
    <location>
        <begin position="643"/>
        <end position="679"/>
    </location>
</feature>
<dbReference type="STRING" id="1664694.A0A0N1H779"/>
<dbReference type="InterPro" id="IPR035899">
    <property type="entry name" value="DBL_dom_sf"/>
</dbReference>
<feature type="domain" description="DH" evidence="3">
    <location>
        <begin position="894"/>
        <end position="1064"/>
    </location>
</feature>
<evidence type="ECO:0000259" key="4">
    <source>
        <dbReference type="PROSITE" id="PS50219"/>
    </source>
</evidence>
<feature type="region of interest" description="Disordered" evidence="2">
    <location>
        <begin position="425"/>
        <end position="461"/>
    </location>
</feature>
<feature type="compositionally biased region" description="Basic and acidic residues" evidence="2">
    <location>
        <begin position="426"/>
        <end position="435"/>
    </location>
</feature>
<dbReference type="InterPro" id="IPR000219">
    <property type="entry name" value="DH_dom"/>
</dbReference>
<evidence type="ECO:0000256" key="2">
    <source>
        <dbReference type="SAM" id="MobiDB-lite"/>
    </source>
</evidence>
<dbReference type="EMBL" id="LFJN01000007">
    <property type="protein sequence ID" value="KPI42250.1"/>
    <property type="molecule type" value="Genomic_DNA"/>
</dbReference>
<feature type="region of interest" description="Disordered" evidence="2">
    <location>
        <begin position="1627"/>
        <end position="1654"/>
    </location>
</feature>
<feature type="compositionally biased region" description="Basic and acidic residues" evidence="2">
    <location>
        <begin position="29"/>
        <end position="39"/>
    </location>
</feature>
<feature type="region of interest" description="Disordered" evidence="2">
    <location>
        <begin position="508"/>
        <end position="628"/>
    </location>
</feature>
<dbReference type="Pfam" id="PF00780">
    <property type="entry name" value="CNH"/>
    <property type="match status" value="1"/>
</dbReference>
<reference evidence="5 6" key="1">
    <citation type="submission" date="2015-06" db="EMBL/GenBank/DDBJ databases">
        <title>Draft genome of the ant-associated black yeast Phialophora attae CBS 131958.</title>
        <authorList>
            <person name="Moreno L.F."/>
            <person name="Stielow B.J."/>
            <person name="de Hoog S."/>
            <person name="Vicente V.A."/>
            <person name="Weiss V.A."/>
            <person name="de Vries M."/>
            <person name="Cruz L.M."/>
            <person name="Souza E.M."/>
        </authorList>
    </citation>
    <scope>NUCLEOTIDE SEQUENCE [LARGE SCALE GENOMIC DNA]</scope>
    <source>
        <strain evidence="5 6">CBS 131958</strain>
    </source>
</reference>
<name>A0A0N1H779_9EURO</name>
<organism evidence="5 6">
    <name type="scientific">Cyphellophora attinorum</name>
    <dbReference type="NCBI Taxonomy" id="1664694"/>
    <lineage>
        <taxon>Eukaryota</taxon>
        <taxon>Fungi</taxon>
        <taxon>Dikarya</taxon>
        <taxon>Ascomycota</taxon>
        <taxon>Pezizomycotina</taxon>
        <taxon>Eurotiomycetes</taxon>
        <taxon>Chaetothyriomycetidae</taxon>
        <taxon>Chaetothyriales</taxon>
        <taxon>Cyphellophoraceae</taxon>
        <taxon>Cyphellophora</taxon>
    </lineage>
</organism>
<dbReference type="GO" id="GO:0005085">
    <property type="term" value="F:guanyl-nucleotide exchange factor activity"/>
    <property type="evidence" value="ECO:0007669"/>
    <property type="project" value="UniProtKB-KW"/>
</dbReference>
<dbReference type="SUPFAM" id="SSF48065">
    <property type="entry name" value="DBL homology domain (DH-domain)"/>
    <property type="match status" value="1"/>
</dbReference>
<feature type="compositionally biased region" description="Low complexity" evidence="2">
    <location>
        <begin position="109"/>
        <end position="131"/>
    </location>
</feature>
<comment type="caution">
    <text evidence="5">The sequence shown here is derived from an EMBL/GenBank/DDBJ whole genome shotgun (WGS) entry which is preliminary data.</text>
</comment>
<feature type="compositionally biased region" description="Polar residues" evidence="2">
    <location>
        <begin position="252"/>
        <end position="264"/>
    </location>
</feature>
<feature type="compositionally biased region" description="Low complexity" evidence="2">
    <location>
        <begin position="178"/>
        <end position="187"/>
    </location>
</feature>
<evidence type="ECO:0000256" key="1">
    <source>
        <dbReference type="ARBA" id="ARBA00022658"/>
    </source>
</evidence>
<feature type="compositionally biased region" description="Polar residues" evidence="2">
    <location>
        <begin position="1205"/>
        <end position="1216"/>
    </location>
</feature>
<evidence type="ECO:0000313" key="5">
    <source>
        <dbReference type="EMBL" id="KPI42250.1"/>
    </source>
</evidence>
<dbReference type="InterPro" id="IPR001180">
    <property type="entry name" value="CNH_dom"/>
</dbReference>
<dbReference type="VEuPathDB" id="FungiDB:AB675_9822"/>
<feature type="compositionally biased region" description="Pro residues" evidence="2">
    <location>
        <begin position="231"/>
        <end position="242"/>
    </location>
</feature>
<feature type="compositionally biased region" description="Polar residues" evidence="2">
    <location>
        <begin position="132"/>
        <end position="149"/>
    </location>
</feature>
<feature type="region of interest" description="Disordered" evidence="2">
    <location>
        <begin position="1179"/>
        <end position="1219"/>
    </location>
</feature>
<feature type="compositionally biased region" description="Polar residues" evidence="2">
    <location>
        <begin position="1"/>
        <end position="12"/>
    </location>
</feature>
<dbReference type="Proteomes" id="UP000038010">
    <property type="component" value="Unassembled WGS sequence"/>
</dbReference>
<dbReference type="Pfam" id="PF00621">
    <property type="entry name" value="RhoGEF"/>
    <property type="match status" value="1"/>
</dbReference>
<dbReference type="InterPro" id="IPR052233">
    <property type="entry name" value="Rho-type_GEFs"/>
</dbReference>
<dbReference type="InterPro" id="IPR011993">
    <property type="entry name" value="PH-like_dom_sf"/>
</dbReference>
<keyword evidence="1" id="KW-0344">Guanine-nucleotide releasing factor</keyword>